<keyword evidence="2" id="KW-0540">Nuclease</keyword>
<keyword evidence="2" id="KW-0378">Hydrolase</keyword>
<dbReference type="InterPro" id="IPR019065">
    <property type="entry name" value="RE_NgoFVII_N"/>
</dbReference>
<dbReference type="InterPro" id="IPR001736">
    <property type="entry name" value="PLipase_D/transphosphatidylase"/>
</dbReference>
<dbReference type="Pfam" id="PF09565">
    <property type="entry name" value="RE_NgoFVII"/>
    <property type="match status" value="1"/>
</dbReference>
<dbReference type="EMBL" id="SDLV01000055">
    <property type="protein sequence ID" value="THV56359.1"/>
    <property type="molecule type" value="Genomic_DNA"/>
</dbReference>
<dbReference type="SUPFAM" id="SSF56024">
    <property type="entry name" value="Phospholipase D/nuclease"/>
    <property type="match status" value="1"/>
</dbReference>
<evidence type="ECO:0000313" key="3">
    <source>
        <dbReference type="Proteomes" id="UP000306038"/>
    </source>
</evidence>
<dbReference type="GO" id="GO:0004519">
    <property type="term" value="F:endonuclease activity"/>
    <property type="evidence" value="ECO:0007669"/>
    <property type="project" value="UniProtKB-KW"/>
</dbReference>
<reference evidence="2 3" key="1">
    <citation type="submission" date="2019-01" db="EMBL/GenBank/DDBJ databases">
        <authorList>
            <person name="B I."/>
            <person name="Ch S."/>
            <person name="Ch V.R."/>
        </authorList>
    </citation>
    <scope>NUCLEOTIDE SEQUENCE [LARGE SCALE GENOMIC DNA]</scope>
    <source>
        <strain evidence="2 3">JC507</strain>
    </source>
</reference>
<keyword evidence="3" id="KW-1185">Reference proteome</keyword>
<dbReference type="Proteomes" id="UP000306038">
    <property type="component" value="Unassembled WGS sequence"/>
</dbReference>
<keyword evidence="2" id="KW-0255">Endonuclease</keyword>
<evidence type="ECO:0000259" key="1">
    <source>
        <dbReference type="PROSITE" id="PS50035"/>
    </source>
</evidence>
<name>A0ABY2R2C0_9FLAO</name>
<sequence>MELRFIGQGYNTAIGTSVAETLIASFNNEIYHSFVCLVAFASYSGVTGLTNHVNNSRNHLRKFRVIIGIDQNGTSKEALEALLEWEVDSYIFNTSSDFIFHPKIYIFEGDDNIKIIIGSNNLTQTGLSQNIESSIEVSFTKEDEQGMRFFEEIKTYYNPIIDGPHVNLKQLTDELIEGLFIEGKIPTESQRRSLYNKSENAPYIQANEAAITFPTLQIQQLPPGFSPRRLNRPPNLAPVLLEEQTPLDLTHNLNWDFSNENEVLIAEIGTPTRWKQISFTKKNFQLFFNLPIDVGSSGQINLKYIDTDGNLQDDVEQCNSARVKKSKNYNLEPLATRECNTPYNFDNKPIIFFVKINTTHFIYHLETNGSQIYNELNTLLGAKTGNSLRRKVTTVSDIRTNCPSISI</sequence>
<comment type="caution">
    <text evidence="2">The sequence shown here is derived from an EMBL/GenBank/DDBJ whole genome shotgun (WGS) entry which is preliminary data.</text>
</comment>
<evidence type="ECO:0000313" key="2">
    <source>
        <dbReference type="EMBL" id="THV56359.1"/>
    </source>
</evidence>
<dbReference type="RefSeq" id="WP_136523128.1">
    <property type="nucleotide sequence ID" value="NZ_SDLV01000055.1"/>
</dbReference>
<protein>
    <submittedName>
        <fullName evidence="2">NgoFVII family restriction endonuclease</fullName>
    </submittedName>
</protein>
<feature type="domain" description="PLD phosphodiesterase" evidence="1">
    <location>
        <begin position="96"/>
        <end position="126"/>
    </location>
</feature>
<accession>A0ABY2R2C0</accession>
<dbReference type="PROSITE" id="PS50035">
    <property type="entry name" value="PLD"/>
    <property type="match status" value="1"/>
</dbReference>
<organism evidence="2 3">
    <name type="scientific">Chryseobacterium candidae</name>
    <dbReference type="NCBI Taxonomy" id="1978493"/>
    <lineage>
        <taxon>Bacteria</taxon>
        <taxon>Pseudomonadati</taxon>
        <taxon>Bacteroidota</taxon>
        <taxon>Flavobacteriia</taxon>
        <taxon>Flavobacteriales</taxon>
        <taxon>Weeksellaceae</taxon>
        <taxon>Chryseobacterium group</taxon>
        <taxon>Chryseobacterium</taxon>
    </lineage>
</organism>
<proteinExistence type="predicted"/>
<gene>
    <name evidence="2" type="ORF">EK417_19645</name>
</gene>
<dbReference type="Gene3D" id="3.30.870.10">
    <property type="entry name" value="Endonuclease Chain A"/>
    <property type="match status" value="1"/>
</dbReference>